<feature type="compositionally biased region" description="Basic and acidic residues" evidence="1">
    <location>
        <begin position="51"/>
        <end position="61"/>
    </location>
</feature>
<dbReference type="EMBL" id="ADFV01109482">
    <property type="status" value="NOT_ANNOTATED_CDS"/>
    <property type="molecule type" value="Genomic_DNA"/>
</dbReference>
<gene>
    <name evidence="2" type="primary">LYPD6B</name>
</gene>
<dbReference type="AlphaFoldDB" id="A0A2I3HUC8"/>
<sequence>MLLITLSANLSTVTERSLTTIFSFSRCERHCTEEDENHSKPNKANAEETFSGEHWKVRFPESRNSGNVNEQNDAW</sequence>
<dbReference type="EMBL" id="ADFV01109483">
    <property type="status" value="NOT_ANNOTATED_CDS"/>
    <property type="molecule type" value="Genomic_DNA"/>
</dbReference>
<organism evidence="2 3">
    <name type="scientific">Nomascus leucogenys</name>
    <name type="common">Northern white-cheeked gibbon</name>
    <name type="synonym">Hylobates leucogenys</name>
    <dbReference type="NCBI Taxonomy" id="61853"/>
    <lineage>
        <taxon>Eukaryota</taxon>
        <taxon>Metazoa</taxon>
        <taxon>Chordata</taxon>
        <taxon>Craniata</taxon>
        <taxon>Vertebrata</taxon>
        <taxon>Euteleostomi</taxon>
        <taxon>Mammalia</taxon>
        <taxon>Eutheria</taxon>
        <taxon>Euarchontoglires</taxon>
        <taxon>Primates</taxon>
        <taxon>Haplorrhini</taxon>
        <taxon>Catarrhini</taxon>
        <taxon>Hylobatidae</taxon>
        <taxon>Nomascus</taxon>
    </lineage>
</organism>
<evidence type="ECO:0000313" key="3">
    <source>
        <dbReference type="Proteomes" id="UP000001073"/>
    </source>
</evidence>
<accession>A0A2I3HUC8</accession>
<reference evidence="2" key="3">
    <citation type="submission" date="2025-09" db="UniProtKB">
        <authorList>
            <consortium name="Ensembl"/>
        </authorList>
    </citation>
    <scope>IDENTIFICATION</scope>
</reference>
<dbReference type="GeneTree" id="ENSGT00390000000220"/>
<keyword evidence="3" id="KW-1185">Reference proteome</keyword>
<evidence type="ECO:0000256" key="1">
    <source>
        <dbReference type="SAM" id="MobiDB-lite"/>
    </source>
</evidence>
<dbReference type="EMBL" id="ADFV01109481">
    <property type="status" value="NOT_ANNOTATED_CDS"/>
    <property type="molecule type" value="Genomic_DNA"/>
</dbReference>
<protein>
    <submittedName>
        <fullName evidence="2">LY6/PLAUR domain containing 6B</fullName>
    </submittedName>
</protein>
<dbReference type="Ensembl" id="ENSNLET00000048403.1">
    <property type="protein sequence ID" value="ENSNLEP00000047086.1"/>
    <property type="gene ID" value="ENSNLEG00000031677.1"/>
</dbReference>
<name>A0A2I3HUC8_NOMLE</name>
<feature type="compositionally biased region" description="Polar residues" evidence="1">
    <location>
        <begin position="62"/>
        <end position="75"/>
    </location>
</feature>
<proteinExistence type="predicted"/>
<dbReference type="Proteomes" id="UP000001073">
    <property type="component" value="Chromosome 20"/>
</dbReference>
<evidence type="ECO:0000313" key="2">
    <source>
        <dbReference type="Ensembl" id="ENSNLEP00000047086.1"/>
    </source>
</evidence>
<reference evidence="2 3" key="1">
    <citation type="submission" date="2012-10" db="EMBL/GenBank/DDBJ databases">
        <authorList>
            <consortium name="Gibbon Genome Sequencing Consortium"/>
        </authorList>
    </citation>
    <scope>NUCLEOTIDE SEQUENCE [LARGE SCALE GENOMIC DNA]</scope>
</reference>
<feature type="region of interest" description="Disordered" evidence="1">
    <location>
        <begin position="33"/>
        <end position="75"/>
    </location>
</feature>
<reference evidence="2" key="2">
    <citation type="submission" date="2025-08" db="UniProtKB">
        <authorList>
            <consortium name="Ensembl"/>
        </authorList>
    </citation>
    <scope>IDENTIFICATION</scope>
</reference>